<dbReference type="EMBL" id="JAFBMS010000043">
    <property type="protein sequence ID" value="KAG9340453.1"/>
    <property type="molecule type" value="Genomic_DNA"/>
</dbReference>
<sequence>MSRLPASSDIITQHNILSRSLVPWRGDRSHKNDSGNLGETGLAACGPAESLRCGGGHQNNKDSRILWIKDSDHILTTGFNQMREREVRLWDSRKLGSSVALVSLGTSSGVGLVPERLAQRLKCLGPRTDPQQGGYSRVSFKYIMKSGER</sequence>
<gene>
    <name evidence="2" type="ORF">JZ751_021566</name>
</gene>
<reference evidence="2" key="1">
    <citation type="thesis" date="2021" institute="BYU ScholarsArchive" country="Provo, UT, USA">
        <title>Applications of and Algorithms for Genome Assembly and Genomic Analyses with an Emphasis on Marine Teleosts.</title>
        <authorList>
            <person name="Pickett B.D."/>
        </authorList>
    </citation>
    <scope>NUCLEOTIDE SEQUENCE</scope>
    <source>
        <strain evidence="2">HI-2016</strain>
    </source>
</reference>
<evidence type="ECO:0000313" key="2">
    <source>
        <dbReference type="EMBL" id="KAG9340453.1"/>
    </source>
</evidence>
<proteinExistence type="inferred from homology"/>
<organism evidence="2 3">
    <name type="scientific">Albula glossodonta</name>
    <name type="common">roundjaw bonefish</name>
    <dbReference type="NCBI Taxonomy" id="121402"/>
    <lineage>
        <taxon>Eukaryota</taxon>
        <taxon>Metazoa</taxon>
        <taxon>Chordata</taxon>
        <taxon>Craniata</taxon>
        <taxon>Vertebrata</taxon>
        <taxon>Euteleostomi</taxon>
        <taxon>Actinopterygii</taxon>
        <taxon>Neopterygii</taxon>
        <taxon>Teleostei</taxon>
        <taxon>Albuliformes</taxon>
        <taxon>Albulidae</taxon>
        <taxon>Albula</taxon>
    </lineage>
</organism>
<dbReference type="PANTHER" id="PTHR10856">
    <property type="entry name" value="CORONIN"/>
    <property type="match status" value="1"/>
</dbReference>
<dbReference type="PANTHER" id="PTHR10856:SF20">
    <property type="entry name" value="CORONIN-7"/>
    <property type="match status" value="1"/>
</dbReference>
<dbReference type="Gene3D" id="2.130.10.10">
    <property type="entry name" value="YVTN repeat-like/Quinoprotein amine dehydrogenase"/>
    <property type="match status" value="1"/>
</dbReference>
<evidence type="ECO:0000256" key="1">
    <source>
        <dbReference type="ARBA" id="ARBA00009482"/>
    </source>
</evidence>
<dbReference type="InterPro" id="IPR015943">
    <property type="entry name" value="WD40/YVTN_repeat-like_dom_sf"/>
</dbReference>
<dbReference type="InterPro" id="IPR015505">
    <property type="entry name" value="Coronin"/>
</dbReference>
<name>A0A8T2NIG4_9TELE</name>
<dbReference type="Proteomes" id="UP000824540">
    <property type="component" value="Unassembled WGS sequence"/>
</dbReference>
<accession>A0A8T2NIG4</accession>
<dbReference type="OrthoDB" id="1850764at2759"/>
<keyword evidence="3" id="KW-1185">Reference proteome</keyword>
<comment type="caution">
    <text evidence="2">The sequence shown here is derived from an EMBL/GenBank/DDBJ whole genome shotgun (WGS) entry which is preliminary data.</text>
</comment>
<evidence type="ECO:0000313" key="3">
    <source>
        <dbReference type="Proteomes" id="UP000824540"/>
    </source>
</evidence>
<dbReference type="AlphaFoldDB" id="A0A8T2NIG4"/>
<protein>
    <submittedName>
        <fullName evidence="2">Uncharacterized protein</fullName>
    </submittedName>
</protein>
<comment type="similarity">
    <text evidence="1">Belongs to the WD repeat coronin family.</text>
</comment>